<dbReference type="NCBIfam" id="NF007912">
    <property type="entry name" value="PRK10625.1"/>
    <property type="match status" value="1"/>
</dbReference>
<dbReference type="AlphaFoldDB" id="A0A098S865"/>
<dbReference type="InterPro" id="IPR023210">
    <property type="entry name" value="NADP_OxRdtase_dom"/>
</dbReference>
<reference evidence="6 7" key="1">
    <citation type="journal article" date="2014" name="Int. J. Syst. Evol. Microbiol.">
        <title>Phaeodactylibacter xiamenensis gen. nov., sp. nov., a member of the family Saprospiraceae isolated from the marine alga Phaeodactylum tricornutum.</title>
        <authorList>
            <person name="Chen Z.Jr."/>
            <person name="Lei X."/>
            <person name="Lai Q."/>
            <person name="Li Y."/>
            <person name="Zhang B."/>
            <person name="Zhang J."/>
            <person name="Zhang H."/>
            <person name="Yang L."/>
            <person name="Zheng W."/>
            <person name="Tian Y."/>
            <person name="Yu Z."/>
            <person name="Xu H.Jr."/>
            <person name="Zheng T."/>
        </authorList>
    </citation>
    <scope>NUCLEOTIDE SEQUENCE [LARGE SCALE GENOMIC DNA]</scope>
    <source>
        <strain evidence="6 7">KD52</strain>
    </source>
</reference>
<dbReference type="FunFam" id="3.20.20.100:FF:000005">
    <property type="entry name" value="NADP(H)-dependent aldo-keto reductase"/>
    <property type="match status" value="1"/>
</dbReference>
<proteinExistence type="inferred from homology"/>
<dbReference type="RefSeq" id="WP_044220341.1">
    <property type="nucleotide sequence ID" value="NZ_JBKAGJ010000055.1"/>
</dbReference>
<dbReference type="PANTHER" id="PTHR43364:SF4">
    <property type="entry name" value="NAD(P)-LINKED OXIDOREDUCTASE SUPERFAMILY PROTEIN"/>
    <property type="match status" value="1"/>
</dbReference>
<dbReference type="STRING" id="1524460.IX84_11850"/>
<gene>
    <name evidence="6" type="ORF">IX84_11850</name>
</gene>
<organism evidence="6 7">
    <name type="scientific">Phaeodactylibacter xiamenensis</name>
    <dbReference type="NCBI Taxonomy" id="1524460"/>
    <lineage>
        <taxon>Bacteria</taxon>
        <taxon>Pseudomonadati</taxon>
        <taxon>Bacteroidota</taxon>
        <taxon>Saprospiria</taxon>
        <taxon>Saprospirales</taxon>
        <taxon>Haliscomenobacteraceae</taxon>
        <taxon>Phaeodactylibacter</taxon>
    </lineage>
</organism>
<keyword evidence="7" id="KW-1185">Reference proteome</keyword>
<feature type="domain" description="NADP-dependent oxidoreductase" evidence="5">
    <location>
        <begin position="15"/>
        <end position="338"/>
    </location>
</feature>
<evidence type="ECO:0000259" key="5">
    <source>
        <dbReference type="Pfam" id="PF00248"/>
    </source>
</evidence>
<name>A0A098S865_9BACT</name>
<dbReference type="Gene3D" id="3.20.20.100">
    <property type="entry name" value="NADP-dependent oxidoreductase domain"/>
    <property type="match status" value="1"/>
</dbReference>
<evidence type="ECO:0000256" key="2">
    <source>
        <dbReference type="ARBA" id="ARBA00023002"/>
    </source>
</evidence>
<comment type="caution">
    <text evidence="6">The sequence shown here is derived from an EMBL/GenBank/DDBJ whole genome shotgun (WGS) entry which is preliminary data.</text>
</comment>
<evidence type="ECO:0000256" key="4">
    <source>
        <dbReference type="ARBA" id="ARBA00070119"/>
    </source>
</evidence>
<protein>
    <recommendedName>
        <fullName evidence="4">Protein tas</fullName>
    </recommendedName>
</protein>
<dbReference type="GO" id="GO:0016491">
    <property type="term" value="F:oxidoreductase activity"/>
    <property type="evidence" value="ECO:0007669"/>
    <property type="project" value="UniProtKB-KW"/>
</dbReference>
<dbReference type="PANTHER" id="PTHR43364">
    <property type="entry name" value="NADH-SPECIFIC METHYLGLYOXAL REDUCTASE-RELATED"/>
    <property type="match status" value="1"/>
</dbReference>
<sequence>MKYSELGRTGLKVSKICLGTMTFGEQNTEAEGHEQLSYAVDQGVNFIDTAEMYSVPGRPETQGSTERIIGTWLKGRGTRDDVIIATKVTGPSTGLKHIRNPLRFTPEQIRTAIEGSLSRLQTDYVDLYQLHWPERNTNCFGKRGYKHNPDEAWEDNLPQVLQTLNELKEEGKIRHYGVSNETPWGLMRYHHLSEVHNLPRMVSIQNPYSLLNRTFEVGLSEVAMREQTGLLAYSPMAFGLLSGKYHRKQDQPRDRINKFKQLSRYNSQNCQEATARYLAIAEDYGLNMAQMSLAFVNQQPFTTANIIGATTMEQLRENISSIEVTLSQDVLNEIEAVHEAIPNPAP</sequence>
<evidence type="ECO:0000256" key="1">
    <source>
        <dbReference type="ARBA" id="ARBA00022857"/>
    </source>
</evidence>
<accession>A0A098S865</accession>
<dbReference type="InterPro" id="IPR036812">
    <property type="entry name" value="NAD(P)_OxRdtase_dom_sf"/>
</dbReference>
<dbReference type="SUPFAM" id="SSF51430">
    <property type="entry name" value="NAD(P)-linked oxidoreductase"/>
    <property type="match status" value="1"/>
</dbReference>
<dbReference type="OrthoDB" id="9773828at2"/>
<keyword evidence="1" id="KW-0521">NADP</keyword>
<dbReference type="CDD" id="cd19094">
    <property type="entry name" value="AKR_Tas-like"/>
    <property type="match status" value="1"/>
</dbReference>
<evidence type="ECO:0000256" key="3">
    <source>
        <dbReference type="ARBA" id="ARBA00038157"/>
    </source>
</evidence>
<evidence type="ECO:0000313" key="6">
    <source>
        <dbReference type="EMBL" id="KGE87823.1"/>
    </source>
</evidence>
<evidence type="ECO:0000313" key="7">
    <source>
        <dbReference type="Proteomes" id="UP000029736"/>
    </source>
</evidence>
<dbReference type="Proteomes" id="UP000029736">
    <property type="component" value="Unassembled WGS sequence"/>
</dbReference>
<dbReference type="Pfam" id="PF00248">
    <property type="entry name" value="Aldo_ket_red"/>
    <property type="match status" value="1"/>
</dbReference>
<keyword evidence="2" id="KW-0560">Oxidoreductase</keyword>
<dbReference type="EMBL" id="JPOS01000029">
    <property type="protein sequence ID" value="KGE87823.1"/>
    <property type="molecule type" value="Genomic_DNA"/>
</dbReference>
<comment type="similarity">
    <text evidence="3">Belongs to the aldo/keto reductase family. Aldo/keto reductase 2 subfamily.</text>
</comment>
<dbReference type="InterPro" id="IPR050523">
    <property type="entry name" value="AKR_Detox_Biosynth"/>
</dbReference>